<evidence type="ECO:0000259" key="6">
    <source>
        <dbReference type="Pfam" id="PF04542"/>
    </source>
</evidence>
<dbReference type="GO" id="GO:0016987">
    <property type="term" value="F:sigma factor activity"/>
    <property type="evidence" value="ECO:0007669"/>
    <property type="project" value="UniProtKB-KW"/>
</dbReference>
<dbReference type="InterPro" id="IPR013249">
    <property type="entry name" value="RNA_pol_sigma70_r4_t2"/>
</dbReference>
<dbReference type="SUPFAM" id="SSF88946">
    <property type="entry name" value="Sigma2 domain of RNA polymerase sigma factors"/>
    <property type="match status" value="1"/>
</dbReference>
<reference evidence="8" key="1">
    <citation type="submission" date="2023-03" db="EMBL/GenBank/DDBJ databases">
        <title>Actinorhabdospora filicis NBRC 111898.</title>
        <authorList>
            <person name="Ichikawa N."/>
            <person name="Sato H."/>
            <person name="Tonouchi N."/>
        </authorList>
    </citation>
    <scope>NUCLEOTIDE SEQUENCE</scope>
    <source>
        <strain evidence="8">NBRC 111898</strain>
    </source>
</reference>
<dbReference type="PANTHER" id="PTHR43133">
    <property type="entry name" value="RNA POLYMERASE ECF-TYPE SIGMA FACTO"/>
    <property type="match status" value="1"/>
</dbReference>
<feature type="domain" description="RNA polymerase sigma factor 70 region 4 type 2" evidence="7">
    <location>
        <begin position="106"/>
        <end position="158"/>
    </location>
</feature>
<evidence type="ECO:0000256" key="3">
    <source>
        <dbReference type="ARBA" id="ARBA00023082"/>
    </source>
</evidence>
<dbReference type="Gene3D" id="1.10.10.10">
    <property type="entry name" value="Winged helix-like DNA-binding domain superfamily/Winged helix DNA-binding domain"/>
    <property type="match status" value="1"/>
</dbReference>
<sequence>MRHTAQIEDEYREFAATRATRLRDFAYLLCGDWHRAEDAVQTTLTKLYVRWPKTLRISADAYARKIVLNCLRDDWRSAWFRREKSAGDEMPDRAVQDPADGHADRAAVLSALASLSRRQRAVVVLRYWEDRSIEQTAEILGCSIGTVKSHTARGLQALRGLLDINTSTQAEGARR</sequence>
<dbReference type="InterPro" id="IPR013324">
    <property type="entry name" value="RNA_pol_sigma_r3/r4-like"/>
</dbReference>
<dbReference type="Gene3D" id="1.10.1740.10">
    <property type="match status" value="1"/>
</dbReference>
<dbReference type="InterPro" id="IPR014325">
    <property type="entry name" value="RNA_pol_sigma-E_actinobac"/>
</dbReference>
<evidence type="ECO:0000259" key="7">
    <source>
        <dbReference type="Pfam" id="PF08281"/>
    </source>
</evidence>
<comment type="similarity">
    <text evidence="1">Belongs to the sigma-70 factor family. ECF subfamily.</text>
</comment>
<evidence type="ECO:0000256" key="1">
    <source>
        <dbReference type="ARBA" id="ARBA00010641"/>
    </source>
</evidence>
<dbReference type="SUPFAM" id="SSF88659">
    <property type="entry name" value="Sigma3 and sigma4 domains of RNA polymerase sigma factors"/>
    <property type="match status" value="1"/>
</dbReference>
<evidence type="ECO:0000256" key="2">
    <source>
        <dbReference type="ARBA" id="ARBA00023015"/>
    </source>
</evidence>
<keyword evidence="2" id="KW-0805">Transcription regulation</keyword>
<gene>
    <name evidence="8" type="ORF">Afil01_58100</name>
</gene>
<dbReference type="CDD" id="cd06171">
    <property type="entry name" value="Sigma70_r4"/>
    <property type="match status" value="1"/>
</dbReference>
<dbReference type="GO" id="GO:0006352">
    <property type="term" value="P:DNA-templated transcription initiation"/>
    <property type="evidence" value="ECO:0007669"/>
    <property type="project" value="InterPro"/>
</dbReference>
<dbReference type="RefSeq" id="WP_285666319.1">
    <property type="nucleotide sequence ID" value="NZ_BSTX01000004.1"/>
</dbReference>
<keyword evidence="3" id="KW-0731">Sigma factor</keyword>
<dbReference type="InterPro" id="IPR013325">
    <property type="entry name" value="RNA_pol_sigma_r2"/>
</dbReference>
<dbReference type="InterPro" id="IPR014284">
    <property type="entry name" value="RNA_pol_sigma-70_dom"/>
</dbReference>
<dbReference type="EMBL" id="BSTX01000004">
    <property type="protein sequence ID" value="GLZ81003.1"/>
    <property type="molecule type" value="Genomic_DNA"/>
</dbReference>
<dbReference type="InterPro" id="IPR036388">
    <property type="entry name" value="WH-like_DNA-bd_sf"/>
</dbReference>
<dbReference type="AlphaFoldDB" id="A0A9W6SRG9"/>
<dbReference type="Pfam" id="PF04542">
    <property type="entry name" value="Sigma70_r2"/>
    <property type="match status" value="1"/>
</dbReference>
<organism evidence="8 9">
    <name type="scientific">Actinorhabdospora filicis</name>
    <dbReference type="NCBI Taxonomy" id="1785913"/>
    <lineage>
        <taxon>Bacteria</taxon>
        <taxon>Bacillati</taxon>
        <taxon>Actinomycetota</taxon>
        <taxon>Actinomycetes</taxon>
        <taxon>Micromonosporales</taxon>
        <taxon>Micromonosporaceae</taxon>
        <taxon>Actinorhabdospora</taxon>
    </lineage>
</organism>
<feature type="domain" description="RNA polymerase sigma-70 region 2" evidence="6">
    <location>
        <begin position="20"/>
        <end position="79"/>
    </location>
</feature>
<dbReference type="NCBIfam" id="TIGR02983">
    <property type="entry name" value="SigE-fam_strep"/>
    <property type="match status" value="1"/>
</dbReference>
<dbReference type="InterPro" id="IPR007627">
    <property type="entry name" value="RNA_pol_sigma70_r2"/>
</dbReference>
<dbReference type="InterPro" id="IPR039425">
    <property type="entry name" value="RNA_pol_sigma-70-like"/>
</dbReference>
<dbReference type="Proteomes" id="UP001165079">
    <property type="component" value="Unassembled WGS sequence"/>
</dbReference>
<keyword evidence="4" id="KW-0238">DNA-binding</keyword>
<protein>
    <submittedName>
        <fullName evidence="8">RNA polymerase sigma24 factor</fullName>
    </submittedName>
</protein>
<comment type="caution">
    <text evidence="8">The sequence shown here is derived from an EMBL/GenBank/DDBJ whole genome shotgun (WGS) entry which is preliminary data.</text>
</comment>
<proteinExistence type="inferred from homology"/>
<evidence type="ECO:0000313" key="8">
    <source>
        <dbReference type="EMBL" id="GLZ81003.1"/>
    </source>
</evidence>
<keyword evidence="9" id="KW-1185">Reference proteome</keyword>
<dbReference type="PANTHER" id="PTHR43133:SF50">
    <property type="entry name" value="ECF RNA POLYMERASE SIGMA FACTOR SIGM"/>
    <property type="match status" value="1"/>
</dbReference>
<evidence type="ECO:0000313" key="9">
    <source>
        <dbReference type="Proteomes" id="UP001165079"/>
    </source>
</evidence>
<dbReference type="NCBIfam" id="TIGR02937">
    <property type="entry name" value="sigma70-ECF"/>
    <property type="match status" value="1"/>
</dbReference>
<keyword evidence="5" id="KW-0804">Transcription</keyword>
<evidence type="ECO:0000256" key="4">
    <source>
        <dbReference type="ARBA" id="ARBA00023125"/>
    </source>
</evidence>
<dbReference type="GO" id="GO:0003677">
    <property type="term" value="F:DNA binding"/>
    <property type="evidence" value="ECO:0007669"/>
    <property type="project" value="UniProtKB-KW"/>
</dbReference>
<name>A0A9W6SRG9_9ACTN</name>
<dbReference type="Pfam" id="PF08281">
    <property type="entry name" value="Sigma70_r4_2"/>
    <property type="match status" value="1"/>
</dbReference>
<evidence type="ECO:0000256" key="5">
    <source>
        <dbReference type="ARBA" id="ARBA00023163"/>
    </source>
</evidence>
<accession>A0A9W6SRG9</accession>